<accession>A0AAD6WXR2</accession>
<feature type="region of interest" description="Disordered" evidence="1">
    <location>
        <begin position="644"/>
        <end position="714"/>
    </location>
</feature>
<feature type="compositionally biased region" description="Low complexity" evidence="1">
    <location>
        <begin position="705"/>
        <end position="714"/>
    </location>
</feature>
<feature type="region of interest" description="Disordered" evidence="1">
    <location>
        <begin position="323"/>
        <end position="362"/>
    </location>
</feature>
<dbReference type="AlphaFoldDB" id="A0AAD6WXR2"/>
<evidence type="ECO:0000256" key="1">
    <source>
        <dbReference type="SAM" id="MobiDB-lite"/>
    </source>
</evidence>
<keyword evidence="3" id="KW-1185">Reference proteome</keyword>
<proteinExistence type="predicted"/>
<name>A0AAD6WXR2_9AGAR</name>
<organism evidence="2 3">
    <name type="scientific">Mycena alexandri</name>
    <dbReference type="NCBI Taxonomy" id="1745969"/>
    <lineage>
        <taxon>Eukaryota</taxon>
        <taxon>Fungi</taxon>
        <taxon>Dikarya</taxon>
        <taxon>Basidiomycota</taxon>
        <taxon>Agaricomycotina</taxon>
        <taxon>Agaricomycetes</taxon>
        <taxon>Agaricomycetidae</taxon>
        <taxon>Agaricales</taxon>
        <taxon>Marasmiineae</taxon>
        <taxon>Mycenaceae</taxon>
        <taxon>Mycena</taxon>
    </lineage>
</organism>
<protein>
    <submittedName>
        <fullName evidence="2">Uncharacterized protein</fullName>
    </submittedName>
</protein>
<dbReference type="Proteomes" id="UP001218188">
    <property type="component" value="Unassembled WGS sequence"/>
</dbReference>
<dbReference type="EMBL" id="JARJCM010000110">
    <property type="protein sequence ID" value="KAJ7028595.1"/>
    <property type="molecule type" value="Genomic_DNA"/>
</dbReference>
<feature type="compositionally biased region" description="Basic and acidic residues" evidence="1">
    <location>
        <begin position="149"/>
        <end position="159"/>
    </location>
</feature>
<feature type="compositionally biased region" description="Basic residues" evidence="1">
    <location>
        <begin position="692"/>
        <end position="704"/>
    </location>
</feature>
<reference evidence="2" key="1">
    <citation type="submission" date="2023-03" db="EMBL/GenBank/DDBJ databases">
        <title>Massive genome expansion in bonnet fungi (Mycena s.s.) driven by repeated elements and novel gene families across ecological guilds.</title>
        <authorList>
            <consortium name="Lawrence Berkeley National Laboratory"/>
            <person name="Harder C.B."/>
            <person name="Miyauchi S."/>
            <person name="Viragh M."/>
            <person name="Kuo A."/>
            <person name="Thoen E."/>
            <person name="Andreopoulos B."/>
            <person name="Lu D."/>
            <person name="Skrede I."/>
            <person name="Drula E."/>
            <person name="Henrissat B."/>
            <person name="Morin E."/>
            <person name="Kohler A."/>
            <person name="Barry K."/>
            <person name="LaButti K."/>
            <person name="Morin E."/>
            <person name="Salamov A."/>
            <person name="Lipzen A."/>
            <person name="Mereny Z."/>
            <person name="Hegedus B."/>
            <person name="Baldrian P."/>
            <person name="Stursova M."/>
            <person name="Weitz H."/>
            <person name="Taylor A."/>
            <person name="Grigoriev I.V."/>
            <person name="Nagy L.G."/>
            <person name="Martin F."/>
            <person name="Kauserud H."/>
        </authorList>
    </citation>
    <scope>NUCLEOTIDE SEQUENCE</scope>
    <source>
        <strain evidence="2">CBHHK200</strain>
    </source>
</reference>
<gene>
    <name evidence="2" type="ORF">C8F04DRAFT_1290561</name>
</gene>
<sequence>MEARRMAMNIGVGVGESAISEGDVLAGCLARCLGTRTQRQRTTFNDFGADSKEQRHRARMQIQEKRLGAYSAPSLSSPKVLDRLEPGGESLPKSVRVSGFSGVPQGDTRRIGVNSTRRRFDLNEEDRVPPRSLARMSVARSAARATHPKGREVHRERRWGSARRGLSRVLLRARARVASGCALREYIPVGGRQNEREQTQARAYACASGTPQLKAASPARVIFRDFRGGARRCTMRGTEKRAPMPRDSESAAASCDRKRLCVTMSPWSSNCAQRAQRQAKGVARILGRTRASGCACKGGETGGVSVREAEELMELEPVLASSQRSSVEIRPPRLKAAGTGVERRGDERAGPRKERKRERASSELSLKAEITLERRAASRTLLEIPAPQTRERAVEHCTRNIVEGAEVSYGRRYEAVSTSVATARSRRSFWPQVPAAEIQCARRRFLEVRLIVREWRREARSRGARRRRRTEIQRVVAVVPVNAANVRFRVGALGCRLQSLLRVHSQIQSSNQDWRAHVRREQRAAPTGVRCSAGSLKAEAADGDQALILISTPAPDAFQPRRECAGVPRVEVLRSGERSTNAGLYAGIITAASRNGAGSRRARRAQGEMRGALRRADVAARRSERERDVVAVDVAFKRHVEDGFEDASSQRTSVTKGSKPSPAQLSGARAGLHIRAHADGGAQGQREERPGKPQRNKKDARRGGSRNVGSRSRGVVMERMRTKWRIFVACCEGGDEAPYRTTTEMLGGALDPGELGSGILHRGDDEVEGIFVKGLIEAPAVVTIVKALGLQQALVNASMTRTESHSAGKQLTPLDGAAPQDADLVTRGRTPATWRRELRGAAMLGAVVCRTIHLRRSSSKKTATIGSSYPGRFGKHVPIKKVLMKSRTQQDKYRNARAEVQQARDEEMDRDELQALRDIQDWDGGVDGNEDQEIRLENVLDGSTRVDISHDGGELREAICQEIEEEARRAK</sequence>
<evidence type="ECO:0000313" key="3">
    <source>
        <dbReference type="Proteomes" id="UP001218188"/>
    </source>
</evidence>
<feature type="compositionally biased region" description="Low complexity" evidence="1">
    <location>
        <begin position="136"/>
        <end position="145"/>
    </location>
</feature>
<feature type="compositionally biased region" description="Polar residues" evidence="1">
    <location>
        <begin position="647"/>
        <end position="664"/>
    </location>
</feature>
<evidence type="ECO:0000313" key="2">
    <source>
        <dbReference type="EMBL" id="KAJ7028595.1"/>
    </source>
</evidence>
<feature type="compositionally biased region" description="Basic and acidic residues" evidence="1">
    <location>
        <begin position="614"/>
        <end position="624"/>
    </location>
</feature>
<comment type="caution">
    <text evidence="2">The sequence shown here is derived from an EMBL/GenBank/DDBJ whole genome shotgun (WGS) entry which is preliminary data.</text>
</comment>
<feature type="region of interest" description="Disordered" evidence="1">
    <location>
        <begin position="597"/>
        <end position="624"/>
    </location>
</feature>
<feature type="compositionally biased region" description="Basic and acidic residues" evidence="1">
    <location>
        <begin position="341"/>
        <end position="361"/>
    </location>
</feature>
<feature type="region of interest" description="Disordered" evidence="1">
    <location>
        <begin position="136"/>
        <end position="159"/>
    </location>
</feature>